<keyword evidence="9" id="KW-0472">Membrane</keyword>
<dbReference type="SUPFAM" id="SSF55874">
    <property type="entry name" value="ATPase domain of HSP90 chaperone/DNA topoisomerase II/histidine kinase"/>
    <property type="match status" value="1"/>
</dbReference>
<feature type="transmembrane region" description="Helical" evidence="9">
    <location>
        <begin position="742"/>
        <end position="765"/>
    </location>
</feature>
<dbReference type="Proteomes" id="UP001319200">
    <property type="component" value="Unassembled WGS sequence"/>
</dbReference>
<dbReference type="InterPro" id="IPR013783">
    <property type="entry name" value="Ig-like_fold"/>
</dbReference>
<keyword evidence="9" id="KW-1133">Transmembrane helix</keyword>
<dbReference type="Gene3D" id="3.30.565.10">
    <property type="entry name" value="Histidine kinase-like ATPase, C-terminal domain"/>
    <property type="match status" value="1"/>
</dbReference>
<evidence type="ECO:0000256" key="1">
    <source>
        <dbReference type="ARBA" id="ARBA00000085"/>
    </source>
</evidence>
<sequence length="964" mass="107634">MSSYYVTKIVQDKYGFLWVGTQEGLNLFDGIRFRIFSGESVEKHNIGGSFIGDLVEDRKRSLLWVVTSYGDVCAINLATRIVEKKISHDGEGKKFSEKWIRCLQLQGDILWICGLNTISAYNVEEDRFLDTGPLLQTMAAQGECNIAKMVRDNSNRMWLFSEGYGVVVIGEDLKPVRSFNEAQFSSPTQQKLLFREAIVNGDAVYTATSRGLFVFNSGKKNNAPFFTKGNMPGLSHQPEIRALVFTGPSTLLFSTPSRVYSFDTGVKKITEIEDENPDNTGLRSVFQMHYDSLSGKIWAGSQSGLSAFTLEESAFQAFSKSRVSSTKIKHLYGVLPVSDREVYAGDENGVYWIDTHTREIVRMDTSSGNFMLFGDAAKNIFLSNLSGLHLVRNKKLIAAHKVFPELHRLESDLLSSGLQYNDSLILFASAIQKGLYVWNSQSRLLTTFHGDSARHAIPGLSIINYLFRGAGPDVFVLTEKSVVRFNPVTGVHSVHKIGSPSSKENFNLMDMCETDRSYWFATYGAGLVETDKDLNPKGFITVKQGLSNNCIYRVFNYNDRSVIATSNNGLSIINTGNYDVDKYFKADGLHGSAFEQLCGYTLNGKIYAGGADGFTIIDPVYLSVNRSAPALYMQNIRIETQAGAVDTCNLAIREIVVPNNVLQTTLNFSALNYRNPRRVSYQYRIDELGDEWIDIGNQDFVNLIGLRPGTYRFQVRASNEEGIRTEPLELTMTYLPKWYQTIWFRLLLLLSGGLVIYGIQLYRIGQIKKQQQIRREIANDLHDDIGSTLNSLKIFAHLAQHDADNKEHVLQIESSVSTATVSLRDMIWVLDDDQDSLYELMERIKKFALPVCMVNSINLVTSVDAASGMLVSKKAKRNLLLIAKESVNNAIKYAACQNIRVTLIQTKNLLTLKVEDDGRGFNIGTLVPGKGLASIRYRAGQIAFKCDIISIPGKGTTIELSGKG</sequence>
<protein>
    <recommendedName>
        <fullName evidence="2">histidine kinase</fullName>
        <ecNumber evidence="2">2.7.13.3</ecNumber>
    </recommendedName>
</protein>
<feature type="domain" description="Histidine kinase/HSP90-like ATPase" evidence="10">
    <location>
        <begin position="878"/>
        <end position="958"/>
    </location>
</feature>
<accession>A0AAP2DI19</accession>
<evidence type="ECO:0000256" key="5">
    <source>
        <dbReference type="ARBA" id="ARBA00022741"/>
    </source>
</evidence>
<dbReference type="CDD" id="cd00146">
    <property type="entry name" value="PKD"/>
    <property type="match status" value="1"/>
</dbReference>
<keyword evidence="9" id="KW-0812">Transmembrane</keyword>
<dbReference type="InterPro" id="IPR036890">
    <property type="entry name" value="HATPase_C_sf"/>
</dbReference>
<dbReference type="Gene3D" id="2.130.10.10">
    <property type="entry name" value="YVTN repeat-like/Quinoprotein amine dehydrogenase"/>
    <property type="match status" value="3"/>
</dbReference>
<organism evidence="13 14">
    <name type="scientific">Chryseosolibacter histidini</name>
    <dbReference type="NCBI Taxonomy" id="2782349"/>
    <lineage>
        <taxon>Bacteria</taxon>
        <taxon>Pseudomonadati</taxon>
        <taxon>Bacteroidota</taxon>
        <taxon>Cytophagia</taxon>
        <taxon>Cytophagales</taxon>
        <taxon>Chryseotaleaceae</taxon>
        <taxon>Chryseosolibacter</taxon>
    </lineage>
</organism>
<evidence type="ECO:0000256" key="9">
    <source>
        <dbReference type="SAM" id="Phobius"/>
    </source>
</evidence>
<dbReference type="PANTHER" id="PTHR24421">
    <property type="entry name" value="NITRATE/NITRITE SENSOR PROTEIN NARX-RELATED"/>
    <property type="match status" value="1"/>
</dbReference>
<dbReference type="InterPro" id="IPR003594">
    <property type="entry name" value="HATPase_dom"/>
</dbReference>
<dbReference type="CDD" id="cd16917">
    <property type="entry name" value="HATPase_UhpB-NarQ-NarX-like"/>
    <property type="match status" value="1"/>
</dbReference>
<dbReference type="AlphaFoldDB" id="A0AAP2DI19"/>
<dbReference type="GO" id="GO:0016020">
    <property type="term" value="C:membrane"/>
    <property type="evidence" value="ECO:0007669"/>
    <property type="project" value="InterPro"/>
</dbReference>
<evidence type="ECO:0000256" key="8">
    <source>
        <dbReference type="ARBA" id="ARBA00023012"/>
    </source>
</evidence>
<evidence type="ECO:0000256" key="4">
    <source>
        <dbReference type="ARBA" id="ARBA00022679"/>
    </source>
</evidence>
<evidence type="ECO:0000256" key="7">
    <source>
        <dbReference type="ARBA" id="ARBA00022840"/>
    </source>
</evidence>
<evidence type="ECO:0000256" key="2">
    <source>
        <dbReference type="ARBA" id="ARBA00012438"/>
    </source>
</evidence>
<dbReference type="GO" id="GO:0046983">
    <property type="term" value="F:protein dimerization activity"/>
    <property type="evidence" value="ECO:0007669"/>
    <property type="project" value="InterPro"/>
</dbReference>
<dbReference type="InterPro" id="IPR011110">
    <property type="entry name" value="Reg_prop"/>
</dbReference>
<dbReference type="Pfam" id="PF07730">
    <property type="entry name" value="HisKA_3"/>
    <property type="match status" value="1"/>
</dbReference>
<dbReference type="InterPro" id="IPR015943">
    <property type="entry name" value="WD40/YVTN_repeat-like_dom_sf"/>
</dbReference>
<dbReference type="Pfam" id="PF07494">
    <property type="entry name" value="Reg_prop"/>
    <property type="match status" value="1"/>
</dbReference>
<feature type="domain" description="Two component regulator three Y" evidence="11">
    <location>
        <begin position="672"/>
        <end position="724"/>
    </location>
</feature>
<dbReference type="EMBL" id="JAHESF010000005">
    <property type="protein sequence ID" value="MBT1696686.1"/>
    <property type="molecule type" value="Genomic_DNA"/>
</dbReference>
<dbReference type="EC" id="2.7.13.3" evidence="2"/>
<keyword evidence="5" id="KW-0547">Nucleotide-binding</keyword>
<evidence type="ECO:0000256" key="6">
    <source>
        <dbReference type="ARBA" id="ARBA00022777"/>
    </source>
</evidence>
<dbReference type="GO" id="GO:0005524">
    <property type="term" value="F:ATP binding"/>
    <property type="evidence" value="ECO:0007669"/>
    <property type="project" value="UniProtKB-KW"/>
</dbReference>
<dbReference type="Gene3D" id="2.60.40.10">
    <property type="entry name" value="Immunoglobulins"/>
    <property type="match status" value="1"/>
</dbReference>
<keyword evidence="7" id="KW-0067">ATP-binding</keyword>
<keyword evidence="6" id="KW-0418">Kinase</keyword>
<reference evidence="13 14" key="1">
    <citation type="submission" date="2021-05" db="EMBL/GenBank/DDBJ databases">
        <title>A Polyphasic approach of four new species of the genus Ohtaekwangia: Ohtaekwangia histidinii sp. nov., Ohtaekwangia cretensis sp. nov., Ohtaekwangia indiensis sp. nov., Ohtaekwangia reichenbachii sp. nov. from diverse environment.</title>
        <authorList>
            <person name="Octaviana S."/>
        </authorList>
    </citation>
    <scope>NUCLEOTIDE SEQUENCE [LARGE SCALE GENOMIC DNA]</scope>
    <source>
        <strain evidence="13 14">PWU4</strain>
    </source>
</reference>
<evidence type="ECO:0000313" key="14">
    <source>
        <dbReference type="Proteomes" id="UP001319200"/>
    </source>
</evidence>
<keyword evidence="3" id="KW-0597">Phosphoprotein</keyword>
<comment type="catalytic activity">
    <reaction evidence="1">
        <text>ATP + protein L-histidine = ADP + protein N-phospho-L-histidine.</text>
        <dbReference type="EC" id="2.7.13.3"/>
    </reaction>
</comment>
<keyword evidence="14" id="KW-1185">Reference proteome</keyword>
<evidence type="ECO:0000259" key="10">
    <source>
        <dbReference type="Pfam" id="PF02518"/>
    </source>
</evidence>
<dbReference type="InterPro" id="IPR011712">
    <property type="entry name" value="Sig_transdc_His_kin_sub3_dim/P"/>
</dbReference>
<dbReference type="Gene3D" id="1.20.5.1930">
    <property type="match status" value="1"/>
</dbReference>
<proteinExistence type="predicted"/>
<dbReference type="SUPFAM" id="SSF50998">
    <property type="entry name" value="Quinoprotein alcohol dehydrogenase-like"/>
    <property type="match status" value="1"/>
</dbReference>
<feature type="domain" description="Signal transduction histidine kinase subgroup 3 dimerisation and phosphoacceptor" evidence="12">
    <location>
        <begin position="774"/>
        <end position="833"/>
    </location>
</feature>
<dbReference type="PANTHER" id="PTHR24421:SF10">
    <property type="entry name" value="NITRATE_NITRITE SENSOR PROTEIN NARQ"/>
    <property type="match status" value="1"/>
</dbReference>
<comment type="caution">
    <text evidence="13">The sequence shown here is derived from an EMBL/GenBank/DDBJ whole genome shotgun (WGS) entry which is preliminary data.</text>
</comment>
<dbReference type="Pfam" id="PF02518">
    <property type="entry name" value="HATPase_c"/>
    <property type="match status" value="1"/>
</dbReference>
<evidence type="ECO:0000256" key="3">
    <source>
        <dbReference type="ARBA" id="ARBA00022553"/>
    </source>
</evidence>
<dbReference type="InterPro" id="IPR011123">
    <property type="entry name" value="Y_Y_Y"/>
</dbReference>
<name>A0AAP2DI19_9BACT</name>
<dbReference type="Pfam" id="PF07495">
    <property type="entry name" value="Y_Y_Y"/>
    <property type="match status" value="1"/>
</dbReference>
<keyword evidence="4" id="KW-0808">Transferase</keyword>
<evidence type="ECO:0000259" key="11">
    <source>
        <dbReference type="Pfam" id="PF07495"/>
    </source>
</evidence>
<keyword evidence="8" id="KW-0902">Two-component regulatory system</keyword>
<evidence type="ECO:0000259" key="12">
    <source>
        <dbReference type="Pfam" id="PF07730"/>
    </source>
</evidence>
<dbReference type="InterPro" id="IPR050482">
    <property type="entry name" value="Sensor_HK_TwoCompSys"/>
</dbReference>
<evidence type="ECO:0000313" key="13">
    <source>
        <dbReference type="EMBL" id="MBT1696686.1"/>
    </source>
</evidence>
<dbReference type="RefSeq" id="WP_254162037.1">
    <property type="nucleotide sequence ID" value="NZ_JAHESF010000005.1"/>
</dbReference>
<dbReference type="InterPro" id="IPR011047">
    <property type="entry name" value="Quinoprotein_ADH-like_sf"/>
</dbReference>
<dbReference type="GO" id="GO:0000155">
    <property type="term" value="F:phosphorelay sensor kinase activity"/>
    <property type="evidence" value="ECO:0007669"/>
    <property type="project" value="InterPro"/>
</dbReference>
<gene>
    <name evidence="13" type="ORF">KK083_07365</name>
</gene>